<dbReference type="RefSeq" id="WP_154529121.1">
    <property type="nucleotide sequence ID" value="NZ_JAXDZJ010000015.1"/>
</dbReference>
<reference evidence="6 7" key="1">
    <citation type="submission" date="2019-08" db="EMBL/GenBank/DDBJ databases">
        <title>In-depth cultivation of the pig gut microbiome towards novel bacterial diversity and tailored functional studies.</title>
        <authorList>
            <person name="Wylensek D."/>
            <person name="Hitch T.C.A."/>
            <person name="Clavel T."/>
        </authorList>
    </citation>
    <scope>NUCLEOTIDE SEQUENCE [LARGE SCALE GENOMIC DNA]</scope>
    <source>
        <strain evidence="6 7">SM-530-WT-4B</strain>
    </source>
</reference>
<dbReference type="HAMAP" id="MF_00272">
    <property type="entry name" value="GcvH"/>
    <property type="match status" value="1"/>
</dbReference>
<accession>A0A6L5YCG8</accession>
<proteinExistence type="inferred from homology"/>
<feature type="domain" description="Lipoyl-binding" evidence="5">
    <location>
        <begin position="25"/>
        <end position="106"/>
    </location>
</feature>
<dbReference type="GO" id="GO:0019464">
    <property type="term" value="P:glycine decarboxylation via glycine cleavage system"/>
    <property type="evidence" value="ECO:0007669"/>
    <property type="project" value="UniProtKB-UniRule"/>
</dbReference>
<evidence type="ECO:0000313" key="7">
    <source>
        <dbReference type="Proteomes" id="UP000473699"/>
    </source>
</evidence>
<dbReference type="GO" id="GO:0005960">
    <property type="term" value="C:glycine cleavage complex"/>
    <property type="evidence" value="ECO:0007669"/>
    <property type="project" value="InterPro"/>
</dbReference>
<dbReference type="PANTHER" id="PTHR11715:SF3">
    <property type="entry name" value="GLYCINE CLEAVAGE SYSTEM H PROTEIN-RELATED"/>
    <property type="match status" value="1"/>
</dbReference>
<evidence type="ECO:0000313" key="6">
    <source>
        <dbReference type="EMBL" id="MST56036.1"/>
    </source>
</evidence>
<dbReference type="GO" id="GO:0009249">
    <property type="term" value="P:protein lipoylation"/>
    <property type="evidence" value="ECO:0007669"/>
    <property type="project" value="TreeGrafter"/>
</dbReference>
<keyword evidence="2 3" id="KW-0450">Lipoyl</keyword>
<dbReference type="CDD" id="cd06848">
    <property type="entry name" value="GCS_H"/>
    <property type="match status" value="1"/>
</dbReference>
<gene>
    <name evidence="3 6" type="primary">gcvH</name>
    <name evidence="6" type="ORF">FYJ74_08335</name>
</gene>
<dbReference type="InterPro" id="IPR000089">
    <property type="entry name" value="Biotin_lipoyl"/>
</dbReference>
<dbReference type="PROSITE" id="PS50968">
    <property type="entry name" value="BIOTINYL_LIPOYL"/>
    <property type="match status" value="1"/>
</dbReference>
<keyword evidence="7" id="KW-1185">Reference proteome</keyword>
<dbReference type="InterPro" id="IPR033753">
    <property type="entry name" value="GCV_H/Fam206"/>
</dbReference>
<dbReference type="EMBL" id="VUNH01000008">
    <property type="protein sequence ID" value="MST56036.1"/>
    <property type="molecule type" value="Genomic_DNA"/>
</dbReference>
<dbReference type="NCBIfam" id="TIGR00527">
    <property type="entry name" value="gcvH"/>
    <property type="match status" value="1"/>
</dbReference>
<dbReference type="Pfam" id="PF01597">
    <property type="entry name" value="GCV_H"/>
    <property type="match status" value="1"/>
</dbReference>
<dbReference type="InterPro" id="IPR002930">
    <property type="entry name" value="GCV_H"/>
</dbReference>
<comment type="cofactor">
    <cofactor evidence="3">
        <name>(R)-lipoate</name>
        <dbReference type="ChEBI" id="CHEBI:83088"/>
    </cofactor>
    <text evidence="3">Binds 1 lipoyl cofactor covalently.</text>
</comment>
<evidence type="ECO:0000256" key="3">
    <source>
        <dbReference type="HAMAP-Rule" id="MF_00272"/>
    </source>
</evidence>
<protein>
    <recommendedName>
        <fullName evidence="3">Glycine cleavage system H protein</fullName>
    </recommendedName>
</protein>
<evidence type="ECO:0000256" key="4">
    <source>
        <dbReference type="PIRSR" id="PIRSR617453-50"/>
    </source>
</evidence>
<comment type="subunit">
    <text evidence="3">The glycine cleavage system is composed of four proteins: P, T, L and H.</text>
</comment>
<dbReference type="InterPro" id="IPR017453">
    <property type="entry name" value="GCV_H_sub"/>
</dbReference>
<feature type="modified residue" description="N6-lipoyllysine" evidence="3 4">
    <location>
        <position position="66"/>
    </location>
</feature>
<dbReference type="PANTHER" id="PTHR11715">
    <property type="entry name" value="GLYCINE CLEAVAGE SYSTEM H PROTEIN"/>
    <property type="match status" value="1"/>
</dbReference>
<evidence type="ECO:0000256" key="1">
    <source>
        <dbReference type="ARBA" id="ARBA00009249"/>
    </source>
</evidence>
<dbReference type="Proteomes" id="UP000473699">
    <property type="component" value="Unassembled WGS sequence"/>
</dbReference>
<dbReference type="NCBIfam" id="NF002270">
    <property type="entry name" value="PRK01202.1"/>
    <property type="match status" value="1"/>
</dbReference>
<evidence type="ECO:0000256" key="2">
    <source>
        <dbReference type="ARBA" id="ARBA00022823"/>
    </source>
</evidence>
<dbReference type="AlphaFoldDB" id="A0A6L5YCG8"/>
<evidence type="ECO:0000259" key="5">
    <source>
        <dbReference type="PROSITE" id="PS50968"/>
    </source>
</evidence>
<dbReference type="GO" id="GO:0005829">
    <property type="term" value="C:cytosol"/>
    <property type="evidence" value="ECO:0007669"/>
    <property type="project" value="TreeGrafter"/>
</dbReference>
<organism evidence="6 7">
    <name type="scientific">Pyramidobacter porci</name>
    <dbReference type="NCBI Taxonomy" id="2605789"/>
    <lineage>
        <taxon>Bacteria</taxon>
        <taxon>Thermotogati</taxon>
        <taxon>Synergistota</taxon>
        <taxon>Synergistia</taxon>
        <taxon>Synergistales</taxon>
        <taxon>Dethiosulfovibrionaceae</taxon>
        <taxon>Pyramidobacter</taxon>
    </lineage>
</organism>
<dbReference type="SUPFAM" id="SSF51230">
    <property type="entry name" value="Single hybrid motif"/>
    <property type="match status" value="1"/>
</dbReference>
<dbReference type="Gene3D" id="2.40.50.100">
    <property type="match status" value="1"/>
</dbReference>
<comment type="function">
    <text evidence="3">The glycine cleavage system catalyzes the degradation of glycine. The H protein shuttles the methylamine group of glycine from the P protein to the T protein.</text>
</comment>
<sequence length="133" mass="14508">MTTKVLPELKYTKDHEWIKIDADGFGLMGITDHAQHAMGDLVYIELPDVDREVKAHEATVIAESVKGANDVFAPVSGTVVEVNSDLEDAPEKVNADPYGSWMVKLKPADLKELDGLLDAAAYQALVEKEEAEA</sequence>
<name>A0A6L5YCG8_9BACT</name>
<comment type="caution">
    <text evidence="6">The sequence shown here is derived from an EMBL/GenBank/DDBJ whole genome shotgun (WGS) entry which is preliminary data.</text>
</comment>
<dbReference type="InterPro" id="IPR011053">
    <property type="entry name" value="Single_hybrid_motif"/>
</dbReference>
<comment type="similarity">
    <text evidence="1 3">Belongs to the GcvH family.</text>
</comment>